<accession>A0A9D3X989</accession>
<evidence type="ECO:0000313" key="1">
    <source>
        <dbReference type="EMBL" id="KAH1175262.1"/>
    </source>
</evidence>
<dbReference type="EMBL" id="JAHDVG010000478">
    <property type="protein sequence ID" value="KAH1175262.1"/>
    <property type="molecule type" value="Genomic_DNA"/>
</dbReference>
<evidence type="ECO:0000313" key="2">
    <source>
        <dbReference type="Proteomes" id="UP000827986"/>
    </source>
</evidence>
<sequence length="133" mass="13734">MGPAQLTAQLCLHCSCQPLLALLGPSHLLGRILPKGRALCTAGPARPAQVGSAGKAGCLTASPSGSLLWAAIAPLPCLAAWQPRAPAQSLHTDPWGGGGKGLLVVKMQEHSALCRGKQVFEPQVQWGGPVPWH</sequence>
<name>A0A9D3X989_9SAUR</name>
<comment type="caution">
    <text evidence="1">The sequence shown here is derived from an EMBL/GenBank/DDBJ whole genome shotgun (WGS) entry which is preliminary data.</text>
</comment>
<keyword evidence="2" id="KW-1185">Reference proteome</keyword>
<dbReference type="AlphaFoldDB" id="A0A9D3X989"/>
<organism evidence="1 2">
    <name type="scientific">Mauremys mutica</name>
    <name type="common">yellowpond turtle</name>
    <dbReference type="NCBI Taxonomy" id="74926"/>
    <lineage>
        <taxon>Eukaryota</taxon>
        <taxon>Metazoa</taxon>
        <taxon>Chordata</taxon>
        <taxon>Craniata</taxon>
        <taxon>Vertebrata</taxon>
        <taxon>Euteleostomi</taxon>
        <taxon>Archelosauria</taxon>
        <taxon>Testudinata</taxon>
        <taxon>Testudines</taxon>
        <taxon>Cryptodira</taxon>
        <taxon>Durocryptodira</taxon>
        <taxon>Testudinoidea</taxon>
        <taxon>Geoemydidae</taxon>
        <taxon>Geoemydinae</taxon>
        <taxon>Mauremys</taxon>
    </lineage>
</organism>
<reference evidence="1" key="1">
    <citation type="submission" date="2021-09" db="EMBL/GenBank/DDBJ databases">
        <title>The genome of Mauremys mutica provides insights into the evolution of semi-aquatic lifestyle.</title>
        <authorList>
            <person name="Gong S."/>
            <person name="Gao Y."/>
        </authorList>
    </citation>
    <scope>NUCLEOTIDE SEQUENCE</scope>
    <source>
        <strain evidence="1">MM-2020</strain>
        <tissue evidence="1">Muscle</tissue>
    </source>
</reference>
<gene>
    <name evidence="1" type="ORF">KIL84_021676</name>
</gene>
<protein>
    <submittedName>
        <fullName evidence="1">Uncharacterized protein</fullName>
    </submittedName>
</protein>
<dbReference type="Proteomes" id="UP000827986">
    <property type="component" value="Unassembled WGS sequence"/>
</dbReference>
<proteinExistence type="predicted"/>